<dbReference type="InterPro" id="IPR012669">
    <property type="entry name" value="Pectate_lyase"/>
</dbReference>
<dbReference type="Pfam" id="PF09492">
    <property type="entry name" value="Pec_lyase"/>
    <property type="match status" value="1"/>
</dbReference>
<organism evidence="2 3">
    <name type="scientific">Stieleria neptunia</name>
    <dbReference type="NCBI Taxonomy" id="2527979"/>
    <lineage>
        <taxon>Bacteria</taxon>
        <taxon>Pseudomonadati</taxon>
        <taxon>Planctomycetota</taxon>
        <taxon>Planctomycetia</taxon>
        <taxon>Pirellulales</taxon>
        <taxon>Pirellulaceae</taxon>
        <taxon>Stieleria</taxon>
    </lineage>
</organism>
<gene>
    <name evidence="2" type="ORF">Enr13x_34940</name>
</gene>
<keyword evidence="1" id="KW-0732">Signal</keyword>
<dbReference type="OrthoDB" id="9804686at2"/>
<dbReference type="EMBL" id="CP037423">
    <property type="protein sequence ID" value="QDV43637.1"/>
    <property type="molecule type" value="Genomic_DNA"/>
</dbReference>
<dbReference type="RefSeq" id="WP_145387893.1">
    <property type="nucleotide sequence ID" value="NZ_CP037423.1"/>
</dbReference>
<protein>
    <submittedName>
        <fullName evidence="2">Pectic acid lyase</fullName>
    </submittedName>
</protein>
<dbReference type="KEGG" id="snep:Enr13x_34940"/>
<feature type="chain" id="PRO_5022222820" evidence="1">
    <location>
        <begin position="31"/>
        <end position="479"/>
    </location>
</feature>
<evidence type="ECO:0000313" key="3">
    <source>
        <dbReference type="Proteomes" id="UP000319004"/>
    </source>
</evidence>
<keyword evidence="3" id="KW-1185">Reference proteome</keyword>
<reference evidence="2 3" key="1">
    <citation type="submission" date="2019-03" db="EMBL/GenBank/DDBJ databases">
        <title>Deep-cultivation of Planctomycetes and their phenomic and genomic characterization uncovers novel biology.</title>
        <authorList>
            <person name="Wiegand S."/>
            <person name="Jogler M."/>
            <person name="Boedeker C."/>
            <person name="Pinto D."/>
            <person name="Vollmers J."/>
            <person name="Rivas-Marin E."/>
            <person name="Kohn T."/>
            <person name="Peeters S.H."/>
            <person name="Heuer A."/>
            <person name="Rast P."/>
            <person name="Oberbeckmann S."/>
            <person name="Bunk B."/>
            <person name="Jeske O."/>
            <person name="Meyerdierks A."/>
            <person name="Storesund J.E."/>
            <person name="Kallscheuer N."/>
            <person name="Luecker S."/>
            <person name="Lage O.M."/>
            <person name="Pohl T."/>
            <person name="Merkel B.J."/>
            <person name="Hornburger P."/>
            <person name="Mueller R.-W."/>
            <person name="Bruemmer F."/>
            <person name="Labrenz M."/>
            <person name="Spormann A.M."/>
            <person name="Op den Camp H."/>
            <person name="Overmann J."/>
            <person name="Amann R."/>
            <person name="Jetten M.S.M."/>
            <person name="Mascher T."/>
            <person name="Medema M.H."/>
            <person name="Devos D.P."/>
            <person name="Kaster A.-K."/>
            <person name="Ovreas L."/>
            <person name="Rohde M."/>
            <person name="Galperin M.Y."/>
            <person name="Jogler C."/>
        </authorList>
    </citation>
    <scope>NUCLEOTIDE SEQUENCE [LARGE SCALE GENOMIC DNA]</scope>
    <source>
        <strain evidence="2 3">Enr13</strain>
    </source>
</reference>
<name>A0A518HS25_9BACT</name>
<proteinExistence type="predicted"/>
<evidence type="ECO:0000256" key="1">
    <source>
        <dbReference type="SAM" id="SignalP"/>
    </source>
</evidence>
<feature type="signal peptide" evidence="1">
    <location>
        <begin position="1"/>
        <end position="30"/>
    </location>
</feature>
<sequence length="479" mass="54416" precursor="true">MRLPPFTPRPLLASACCAAILAAIATPAHADLTGEALAAAKKATSFLVEHVSTEGGYLWRYSADLKHREGEGVVKTSTVWVQPPGTPAVGQAFVKLYQATGDQQFLDAARAAAESLRRGQMRSGGWQAMVEFEPERRRRWAYRIDHAGSKAKDQSSLDDDKTQSALRFLIQLDQSLGFKDESIHEMTLYGLDGLLRRGQFTGGGFPQVWTARRDLDTPRLNANYPDSWPKTYPGHNEYWYRYTLNDHLARGVMKVLLLADQVYDDPRYRTSAIRLADSLLAAQMPAPQPAWAQQYNAQMQPIWARKFEPPAITTSESFSVIETLMMAYREFGDRKYIEPIPRALDYLESCHLPDGRVARFYELKTNRPLYFTLDYQLTYDDSNMPTHYGFQLQSKVPQLRKQYERIARLTPKQLAESAQKRRQPKASVVQAIIDRQDERGAWLSDEPMRYNRVAGPTIKMDVAVEHLTTLADYLAAADR</sequence>
<dbReference type="AlphaFoldDB" id="A0A518HS25"/>
<dbReference type="SUPFAM" id="SSF81853">
    <property type="entry name" value="Family 10 polysaccharide lyase"/>
    <property type="match status" value="1"/>
</dbReference>
<evidence type="ECO:0000313" key="2">
    <source>
        <dbReference type="EMBL" id="QDV43637.1"/>
    </source>
</evidence>
<dbReference type="Proteomes" id="UP000319004">
    <property type="component" value="Chromosome"/>
</dbReference>
<dbReference type="GO" id="GO:0016829">
    <property type="term" value="F:lyase activity"/>
    <property type="evidence" value="ECO:0007669"/>
    <property type="project" value="UniProtKB-KW"/>
</dbReference>
<keyword evidence="2" id="KW-0456">Lyase</keyword>
<accession>A0A518HS25</accession>
<dbReference type="Gene3D" id="1.50.10.20">
    <property type="match status" value="1"/>
</dbReference>